<dbReference type="InterPro" id="IPR050782">
    <property type="entry name" value="PP1_regulatory_subunit_3"/>
</dbReference>
<dbReference type="Gene3D" id="2.60.40.2440">
    <property type="entry name" value="Carbohydrate binding type-21 domain"/>
    <property type="match status" value="1"/>
</dbReference>
<dbReference type="PROSITE" id="PS51159">
    <property type="entry name" value="CBM21"/>
    <property type="match status" value="1"/>
</dbReference>
<dbReference type="PANTHER" id="PTHR12307:SF36">
    <property type="entry name" value="GLYCOGEN-BINDING SUBUNIT 76A"/>
    <property type="match status" value="1"/>
</dbReference>
<feature type="region of interest" description="Disordered" evidence="1">
    <location>
        <begin position="1"/>
        <end position="173"/>
    </location>
</feature>
<feature type="compositionally biased region" description="Polar residues" evidence="1">
    <location>
        <begin position="639"/>
        <end position="649"/>
    </location>
</feature>
<dbReference type="Pfam" id="PF03370">
    <property type="entry name" value="CBM_21"/>
    <property type="match status" value="1"/>
</dbReference>
<name>A0A7D9CZ91_DEKBR</name>
<feature type="region of interest" description="Disordered" evidence="1">
    <location>
        <begin position="503"/>
        <end position="529"/>
    </location>
</feature>
<sequence length="692" mass="76449">MPFLPSTRKRRSNSAPFISFSGKARTFRSSIGSPADSNPSGSHTGEPVSGEPGSRTNTIWKNKNPFQTGNQSARSSTQTLTSSSIPDPRASIDEDSDSDTDVPLSLSFMRRPSRSKSMDHNIEQIMRLNTLYNSRLGSKAKPENGPSPQSSTSEEEPEYVATSPVSFPGSPVSADLEDPKYGFLHPLVRKKSGELVKSSLRLHRFNSSRSLPATPTYKQVHFGGGIDVKYFRSKDKPSSISVCNSPDMDSSSSSSSYDSDNGSDSSEQNSDNDEDDLIDKELSALDIADTDAVYSKDVRTLYSTLYQVARECVEKVTARNLTKFEHLMKPVTLDKSQFSNILYQDEIDREVPVILESCKLSDDKTAILGHVSVRNVSYSKAVTVRYTFDDWKTVVNIEASYTSNIPKILRSAGYDRFLFQISVPMLFCQYFGSHMISGQKAPEVAFCIRYTSGGQEFWDNNFGHNYMLKFLTKRRSLPQGDAFTSSEMARRYVHNVLKDDADLESNVSGETKKSEQAISPHTKPTSLPAESCLRKSKAFKDRNGKKLETDALNASIYSICNELEAANSPGTPAVLRGSTGHVSGIKHNFDVGSPDSIEPLDPLFTPASEQKGIDVFNILPGPRTGSEEKEDADSKPRVTPSQETGVNSESYQDLLKKYCFFKSPKTVSSFYKGDENDADQMLNNGSSGRGFY</sequence>
<dbReference type="PANTHER" id="PTHR12307">
    <property type="entry name" value="PROTEIN PHOSPHATASE 1 REGULATORY SUBUNIT"/>
    <property type="match status" value="1"/>
</dbReference>
<accession>A0A7D9CZ91</accession>
<feature type="compositionally biased region" description="Low complexity" evidence="1">
    <location>
        <begin position="245"/>
        <end position="269"/>
    </location>
</feature>
<dbReference type="InterPro" id="IPR005036">
    <property type="entry name" value="CBM21_dom"/>
</dbReference>
<evidence type="ECO:0000313" key="4">
    <source>
        <dbReference type="Proteomes" id="UP000478008"/>
    </source>
</evidence>
<protein>
    <submittedName>
        <fullName evidence="3">DEBR0S4_03994g1_1</fullName>
    </submittedName>
</protein>
<dbReference type="EMBL" id="CABFWN010000004">
    <property type="protein sequence ID" value="VUG18853.1"/>
    <property type="molecule type" value="Genomic_DNA"/>
</dbReference>
<dbReference type="GO" id="GO:0008157">
    <property type="term" value="F:protein phosphatase 1 binding"/>
    <property type="evidence" value="ECO:0007669"/>
    <property type="project" value="TreeGrafter"/>
</dbReference>
<dbReference type="GO" id="GO:0000164">
    <property type="term" value="C:protein phosphatase type 1 complex"/>
    <property type="evidence" value="ECO:0007669"/>
    <property type="project" value="TreeGrafter"/>
</dbReference>
<feature type="region of interest" description="Disordered" evidence="1">
    <location>
        <begin position="619"/>
        <end position="649"/>
    </location>
</feature>
<feature type="region of interest" description="Disordered" evidence="1">
    <location>
        <begin position="238"/>
        <end position="274"/>
    </location>
</feature>
<feature type="compositionally biased region" description="Polar residues" evidence="1">
    <location>
        <begin position="516"/>
        <end position="525"/>
    </location>
</feature>
<feature type="compositionally biased region" description="Polar residues" evidence="1">
    <location>
        <begin position="54"/>
        <end position="85"/>
    </location>
</feature>
<feature type="region of interest" description="Disordered" evidence="1">
    <location>
        <begin position="671"/>
        <end position="692"/>
    </location>
</feature>
<dbReference type="AlphaFoldDB" id="A0A7D9CZ91"/>
<feature type="compositionally biased region" description="Polar residues" evidence="1">
    <location>
        <begin position="27"/>
        <end position="43"/>
    </location>
</feature>
<dbReference type="InterPro" id="IPR038175">
    <property type="entry name" value="CBM21_dom_sf"/>
</dbReference>
<dbReference type="GO" id="GO:0005979">
    <property type="term" value="P:regulation of glycogen biosynthetic process"/>
    <property type="evidence" value="ECO:0007669"/>
    <property type="project" value="TreeGrafter"/>
</dbReference>
<evidence type="ECO:0000256" key="1">
    <source>
        <dbReference type="SAM" id="MobiDB-lite"/>
    </source>
</evidence>
<reference evidence="3 4" key="1">
    <citation type="submission" date="2019-07" db="EMBL/GenBank/DDBJ databases">
        <authorList>
            <person name="Friedrich A."/>
            <person name="Schacherer J."/>
        </authorList>
    </citation>
    <scope>NUCLEOTIDE SEQUENCE [LARGE SCALE GENOMIC DNA]</scope>
</reference>
<keyword evidence="4" id="KW-1185">Reference proteome</keyword>
<evidence type="ECO:0000259" key="2">
    <source>
        <dbReference type="PROSITE" id="PS51159"/>
    </source>
</evidence>
<gene>
    <name evidence="3" type="ORF">DEBR0S4_03994G</name>
</gene>
<feature type="domain" description="CBM21" evidence="2">
    <location>
        <begin position="345"/>
        <end position="469"/>
    </location>
</feature>
<dbReference type="GO" id="GO:2001069">
    <property type="term" value="F:glycogen binding"/>
    <property type="evidence" value="ECO:0007669"/>
    <property type="project" value="TreeGrafter"/>
</dbReference>
<proteinExistence type="predicted"/>
<evidence type="ECO:0000313" key="3">
    <source>
        <dbReference type="EMBL" id="VUG18853.1"/>
    </source>
</evidence>
<dbReference type="Proteomes" id="UP000478008">
    <property type="component" value="Unassembled WGS sequence"/>
</dbReference>
<organism evidence="3 4">
    <name type="scientific">Dekkera bruxellensis</name>
    <name type="common">Brettanomyces custersii</name>
    <dbReference type="NCBI Taxonomy" id="5007"/>
    <lineage>
        <taxon>Eukaryota</taxon>
        <taxon>Fungi</taxon>
        <taxon>Dikarya</taxon>
        <taxon>Ascomycota</taxon>
        <taxon>Saccharomycotina</taxon>
        <taxon>Pichiomycetes</taxon>
        <taxon>Pichiales</taxon>
        <taxon>Pichiaceae</taxon>
        <taxon>Brettanomyces</taxon>
    </lineage>
</organism>